<sequence>MKAKRVSSDEVLSDDLVSRLENKIPVMAEGAINTAYINALAAGRSVMEVVNGMLVETTADGKHKVIRVAKPKHKVTQGGVIKVRRCS</sequence>
<gene>
    <name evidence="1" type="ORF">HX787_28415</name>
</gene>
<dbReference type="AlphaFoldDB" id="A0A7Y8AWV9"/>
<dbReference type="GeneID" id="55848804"/>
<name>A0A7Y8AWV9_PSETO</name>
<dbReference type="Proteomes" id="UP000549134">
    <property type="component" value="Unassembled WGS sequence"/>
</dbReference>
<comment type="caution">
    <text evidence="1">The sequence shown here is derived from an EMBL/GenBank/DDBJ whole genome shotgun (WGS) entry which is preliminary data.</text>
</comment>
<accession>A0A7Y8AWV9</accession>
<dbReference type="EMBL" id="JACAQK010000031">
    <property type="protein sequence ID" value="NWD39790.1"/>
    <property type="molecule type" value="Genomic_DNA"/>
</dbReference>
<reference evidence="1 2" key="1">
    <citation type="submission" date="2020-04" db="EMBL/GenBank/DDBJ databases">
        <title>Molecular characterization of pseudomonads from Agaricus bisporus reveal novel blotch 2 pathogens in Western Europe.</title>
        <authorList>
            <person name="Taparia T."/>
            <person name="Krijger M."/>
            <person name="Haynes E."/>
            <person name="Elpinstone J.G."/>
            <person name="Noble R."/>
            <person name="Van Der Wolf J."/>
        </authorList>
    </citation>
    <scope>NUCLEOTIDE SEQUENCE [LARGE SCALE GENOMIC DNA]</scope>
    <source>
        <strain evidence="1 2">IPO3746</strain>
    </source>
</reference>
<proteinExistence type="predicted"/>
<protein>
    <submittedName>
        <fullName evidence="1">Uncharacterized protein</fullName>
    </submittedName>
</protein>
<organism evidence="1 2">
    <name type="scientific">Pseudomonas tolaasii</name>
    <dbReference type="NCBI Taxonomy" id="29442"/>
    <lineage>
        <taxon>Bacteria</taxon>
        <taxon>Pseudomonadati</taxon>
        <taxon>Pseudomonadota</taxon>
        <taxon>Gammaproteobacteria</taxon>
        <taxon>Pseudomonadales</taxon>
        <taxon>Pseudomonadaceae</taxon>
        <taxon>Pseudomonas</taxon>
    </lineage>
</organism>
<evidence type="ECO:0000313" key="1">
    <source>
        <dbReference type="EMBL" id="NWD39790.1"/>
    </source>
</evidence>
<evidence type="ECO:0000313" key="2">
    <source>
        <dbReference type="Proteomes" id="UP000549134"/>
    </source>
</evidence>
<dbReference type="RefSeq" id="WP_016973552.1">
    <property type="nucleotide sequence ID" value="NZ_CP020369.1"/>
</dbReference>